<dbReference type="PANTHER" id="PTHR11533">
    <property type="entry name" value="PROTEASE M1 ZINC METALLOPROTEASE"/>
    <property type="match status" value="1"/>
</dbReference>
<dbReference type="InterPro" id="IPR034016">
    <property type="entry name" value="M1_APN-typ"/>
</dbReference>
<gene>
    <name evidence="13" type="ORF">CCMP2556_LOCUS43681</name>
</gene>
<protein>
    <recommendedName>
        <fullName evidence="15">Alpha-aminoacylpeptide hydrolase</fullName>
    </recommendedName>
</protein>
<dbReference type="PANTHER" id="PTHR11533:SF174">
    <property type="entry name" value="PUROMYCIN-SENSITIVE AMINOPEPTIDASE-RELATED"/>
    <property type="match status" value="1"/>
</dbReference>
<comment type="caution">
    <text evidence="13">The sequence shown here is derived from an EMBL/GenBank/DDBJ whole genome shotgun (WGS) entry which is preliminary data.</text>
</comment>
<reference evidence="13 14" key="1">
    <citation type="submission" date="2024-02" db="EMBL/GenBank/DDBJ databases">
        <authorList>
            <person name="Chen Y."/>
            <person name="Shah S."/>
            <person name="Dougan E. K."/>
            <person name="Thang M."/>
            <person name="Chan C."/>
        </authorList>
    </citation>
    <scope>NUCLEOTIDE SEQUENCE [LARGE SCALE GENOMIC DNA]</scope>
</reference>
<comment type="cofactor">
    <cofactor evidence="1">
        <name>Zn(2+)</name>
        <dbReference type="ChEBI" id="CHEBI:29105"/>
    </cofactor>
</comment>
<evidence type="ECO:0000256" key="9">
    <source>
        <dbReference type="SAM" id="MobiDB-lite"/>
    </source>
</evidence>
<keyword evidence="8" id="KW-0482">Metalloprotease</keyword>
<feature type="domain" description="Peptidase M1 membrane alanine aminopeptidase" evidence="10">
    <location>
        <begin position="572"/>
        <end position="789"/>
    </location>
</feature>
<keyword evidence="6" id="KW-0378">Hydrolase</keyword>
<evidence type="ECO:0000259" key="10">
    <source>
        <dbReference type="Pfam" id="PF01433"/>
    </source>
</evidence>
<dbReference type="Gene3D" id="1.25.50.20">
    <property type="match status" value="1"/>
</dbReference>
<evidence type="ECO:0000259" key="11">
    <source>
        <dbReference type="Pfam" id="PF11838"/>
    </source>
</evidence>
<dbReference type="InterPro" id="IPR042097">
    <property type="entry name" value="Aminopeptidase_N-like_N_sf"/>
</dbReference>
<keyword evidence="5" id="KW-0479">Metal-binding</keyword>
<feature type="domain" description="Aminopeptidase N-like N-terminal" evidence="12">
    <location>
        <begin position="354"/>
        <end position="537"/>
    </location>
</feature>
<dbReference type="Gene3D" id="2.60.40.1730">
    <property type="entry name" value="tricorn interacting facor f3 domain"/>
    <property type="match status" value="1"/>
</dbReference>
<dbReference type="InterPro" id="IPR027268">
    <property type="entry name" value="Peptidase_M4/M1_CTD_sf"/>
</dbReference>
<feature type="compositionally biased region" description="Pro residues" evidence="9">
    <location>
        <begin position="44"/>
        <end position="63"/>
    </location>
</feature>
<evidence type="ECO:0008006" key="15">
    <source>
        <dbReference type="Google" id="ProtNLM"/>
    </source>
</evidence>
<dbReference type="InterPro" id="IPR024571">
    <property type="entry name" value="ERAP1-like_C_dom"/>
</dbReference>
<dbReference type="InterPro" id="IPR050344">
    <property type="entry name" value="Peptidase_M1_aminopeptidases"/>
</dbReference>
<evidence type="ECO:0000256" key="1">
    <source>
        <dbReference type="ARBA" id="ARBA00001947"/>
    </source>
</evidence>
<evidence type="ECO:0000313" key="14">
    <source>
        <dbReference type="Proteomes" id="UP001642484"/>
    </source>
</evidence>
<evidence type="ECO:0000256" key="8">
    <source>
        <dbReference type="ARBA" id="ARBA00023049"/>
    </source>
</evidence>
<evidence type="ECO:0000256" key="5">
    <source>
        <dbReference type="ARBA" id="ARBA00022723"/>
    </source>
</evidence>
<dbReference type="InterPro" id="IPR001930">
    <property type="entry name" value="Peptidase_M1"/>
</dbReference>
<dbReference type="InterPro" id="IPR045357">
    <property type="entry name" value="Aminopeptidase_N-like_N"/>
</dbReference>
<evidence type="ECO:0000259" key="12">
    <source>
        <dbReference type="Pfam" id="PF17900"/>
    </source>
</evidence>
<proteinExistence type="inferred from homology"/>
<evidence type="ECO:0000256" key="2">
    <source>
        <dbReference type="ARBA" id="ARBA00010136"/>
    </source>
</evidence>
<dbReference type="InterPro" id="IPR014782">
    <property type="entry name" value="Peptidase_M1_dom"/>
</dbReference>
<dbReference type="Pfam" id="PF17900">
    <property type="entry name" value="Peptidase_M1_N"/>
    <property type="match status" value="1"/>
</dbReference>
<dbReference type="EMBL" id="CAXAMN010024917">
    <property type="protein sequence ID" value="CAK9091007.1"/>
    <property type="molecule type" value="Genomic_DNA"/>
</dbReference>
<evidence type="ECO:0000256" key="4">
    <source>
        <dbReference type="ARBA" id="ARBA00022670"/>
    </source>
</evidence>
<organism evidence="13 14">
    <name type="scientific">Durusdinium trenchii</name>
    <dbReference type="NCBI Taxonomy" id="1381693"/>
    <lineage>
        <taxon>Eukaryota</taxon>
        <taxon>Sar</taxon>
        <taxon>Alveolata</taxon>
        <taxon>Dinophyceae</taxon>
        <taxon>Suessiales</taxon>
        <taxon>Symbiodiniaceae</taxon>
        <taxon>Durusdinium</taxon>
    </lineage>
</organism>
<evidence type="ECO:0000313" key="13">
    <source>
        <dbReference type="EMBL" id="CAK9091007.1"/>
    </source>
</evidence>
<feature type="domain" description="ERAP1-like C-terminal" evidence="11">
    <location>
        <begin position="868"/>
        <end position="1195"/>
    </location>
</feature>
<accession>A0ABP0QRW6</accession>
<dbReference type="SUPFAM" id="SSF63737">
    <property type="entry name" value="Leukotriene A4 hydrolase N-terminal domain"/>
    <property type="match status" value="1"/>
</dbReference>
<evidence type="ECO:0000256" key="3">
    <source>
        <dbReference type="ARBA" id="ARBA00022438"/>
    </source>
</evidence>
<dbReference type="Pfam" id="PF11838">
    <property type="entry name" value="ERAP1_C"/>
    <property type="match status" value="1"/>
</dbReference>
<dbReference type="SUPFAM" id="SSF55486">
    <property type="entry name" value="Metalloproteases ('zincins'), catalytic domain"/>
    <property type="match status" value="1"/>
</dbReference>
<dbReference type="Gene3D" id="1.10.390.10">
    <property type="entry name" value="Neutral Protease Domain 2"/>
    <property type="match status" value="1"/>
</dbReference>
<keyword evidence="4" id="KW-0645">Protease</keyword>
<name>A0ABP0QRW6_9DINO</name>
<dbReference type="PRINTS" id="PR00756">
    <property type="entry name" value="ALADIPTASE"/>
</dbReference>
<dbReference type="Pfam" id="PF01433">
    <property type="entry name" value="Peptidase_M1"/>
    <property type="match status" value="1"/>
</dbReference>
<comment type="similarity">
    <text evidence="2">Belongs to the peptidase M1 family.</text>
</comment>
<evidence type="ECO:0000256" key="7">
    <source>
        <dbReference type="ARBA" id="ARBA00022833"/>
    </source>
</evidence>
<dbReference type="Proteomes" id="UP001642484">
    <property type="component" value="Unassembled WGS sequence"/>
</dbReference>
<sequence>MDEGTYDVTRPPMVVTIRMLRPEEVDTETQTIRLIPNERLVVKSPPPAKRPPVPPPKQPPVPVQPRGYGGATSSGSSRPSEAAEQGQAAMASSKAMGTAMGYTSKAAGTVLQGVSKSAAAARSSSSTGPPTLERMRQPATDRPWNRPGKAPPAQLLMPVGGMMDDQLEFQSSVFWTPEILNDIQDLIEEEALFYKPTLKSDRWDHLTMDGCRWLVRYHGSARAQRFHPEHRSCPEEIDDLEFMRVTVAWKGSEWHRRVVVDCDWRRAELSGPGTWAAKARYQHMLQSQMGGHIACAFEEKYLVRAEQLGKVLLLCFLFAWPPATVVDEVELDSLEPELPVAGPSSHETLPEEVVPLRYDLQLTLDPERSTTFEGHVSIHLNITRETSSIMFNARNLVLESIVLFQAIEQLQPAEVLKDAGWERVTLHFREALSPGNAVLQISYAGEMGKDMAGLYTSRYKSRRGWKTLALTQFEAIDARRMLPCWDEPSRKAVFALSVVVPAELMAVSNMPAASETTLERGKRRITFLDTPRMSSYLLALAVGRFDTIQAQTVNGTLIRVLTMPGQAAQGTFALSVAARALSYYEEYFGVPFPLPKLDMLAAPDFAAGAMENWGLVIYREVDLLCNETTVGVARKVRIATVVTHELSHMWFGNLVTMEWWDQLWLNEGFANWMQTQAVDVLFPEWHIWEQYVVEEQSRALQLDALRSSHPVEVPIRRAKEVDEVFDAISYCKGGSVVRMVNGVLGKELFRKGLGLYMRRFAYRNTDSTDLWSCWEEVSGMPLMAMMSSWTKQQGFPVLMVNETKTSRTGGSSRLLLSQRWFLADGSEEPEEGNHKKLWQIPLLPGPGGTDDHLIMESPEMRWEKKDGFLKFNFGQVAPYRVLYDSSLYGSLSQAVRNGQVNALDRIGLLLDALAFAKQGKLPMAQLLGLVSAYKGEKSTHVWQALSEVLSTLHRMASFAESSFSALTDAVGNGMLRDALQEVGIAASAKETDLTRHKRALILRLMAMYLPKDKALAEEAKLRFERWLNAQDLQDTLPDDLKTSIFKIVLTNAETDAPYNALRRYARRTDIPQAVRLSIYTALGSAKRKDLRMKTLDMATGGRSGVRLQDIMYPVQGVSQADPDGAQLAWRWFIQRRRSIMARLKGANVRLLGVVIQLAAGAVPDKAHANAVEAFFQQHPVPGLERSIAQVVENVRTDAKFMMRFEDEMQGEEMKELLKGFEL</sequence>
<dbReference type="Gene3D" id="2.60.40.1910">
    <property type="match status" value="1"/>
</dbReference>
<dbReference type="CDD" id="cd09601">
    <property type="entry name" value="M1_APN-Q_like"/>
    <property type="match status" value="1"/>
</dbReference>
<feature type="region of interest" description="Disordered" evidence="9">
    <location>
        <begin position="118"/>
        <end position="152"/>
    </location>
</feature>
<feature type="region of interest" description="Disordered" evidence="9">
    <location>
        <begin position="21"/>
        <end position="90"/>
    </location>
</feature>
<keyword evidence="3" id="KW-0031">Aminopeptidase</keyword>
<keyword evidence="7" id="KW-0862">Zinc</keyword>
<evidence type="ECO:0000256" key="6">
    <source>
        <dbReference type="ARBA" id="ARBA00022801"/>
    </source>
</evidence>
<keyword evidence="14" id="KW-1185">Reference proteome</keyword>